<dbReference type="GO" id="GO:0003700">
    <property type="term" value="F:DNA-binding transcription factor activity"/>
    <property type="evidence" value="ECO:0007669"/>
    <property type="project" value="InterPro"/>
</dbReference>
<dbReference type="SUPFAM" id="SSF46785">
    <property type="entry name" value="Winged helix' DNA-binding domain"/>
    <property type="match status" value="1"/>
</dbReference>
<keyword evidence="3" id="KW-0804">Transcription</keyword>
<dbReference type="Pfam" id="PF08220">
    <property type="entry name" value="HTH_DeoR"/>
    <property type="match status" value="1"/>
</dbReference>
<dbReference type="Pfam" id="PF00455">
    <property type="entry name" value="DeoRC"/>
    <property type="match status" value="1"/>
</dbReference>
<dbReference type="InterPro" id="IPR001034">
    <property type="entry name" value="DeoR_HTH"/>
</dbReference>
<evidence type="ECO:0000313" key="6">
    <source>
        <dbReference type="Proteomes" id="UP000219356"/>
    </source>
</evidence>
<dbReference type="InterPro" id="IPR018356">
    <property type="entry name" value="Tscrpt_reg_HTH_DeoR_CS"/>
</dbReference>
<dbReference type="RefSeq" id="WP_097039744.1">
    <property type="nucleotide sequence ID" value="NZ_OBEK01000001.1"/>
</dbReference>
<dbReference type="Gene3D" id="3.40.50.1360">
    <property type="match status" value="1"/>
</dbReference>
<keyword evidence="2" id="KW-0238">DNA-binding</keyword>
<evidence type="ECO:0000259" key="4">
    <source>
        <dbReference type="PROSITE" id="PS51000"/>
    </source>
</evidence>
<dbReference type="Gene3D" id="1.10.10.10">
    <property type="entry name" value="Winged helix-like DNA-binding domain superfamily/Winged helix DNA-binding domain"/>
    <property type="match status" value="1"/>
</dbReference>
<dbReference type="PANTHER" id="PTHR30363:SF56">
    <property type="entry name" value="TRANSCRIPTIONAL REGULATOR, DEOR FAMILY"/>
    <property type="match status" value="1"/>
</dbReference>
<dbReference type="SUPFAM" id="SSF100950">
    <property type="entry name" value="NagB/RpiA/CoA transferase-like"/>
    <property type="match status" value="1"/>
</dbReference>
<dbReference type="GO" id="GO:0003677">
    <property type="term" value="F:DNA binding"/>
    <property type="evidence" value="ECO:0007669"/>
    <property type="project" value="UniProtKB-KW"/>
</dbReference>
<dbReference type="EMBL" id="OBEK01000001">
    <property type="protein sequence ID" value="SNZ05530.1"/>
    <property type="molecule type" value="Genomic_DNA"/>
</dbReference>
<accession>A0A285N7Y8</accession>
<feature type="domain" description="HTH deoR-type" evidence="4">
    <location>
        <begin position="3"/>
        <end position="58"/>
    </location>
</feature>
<keyword evidence="6" id="KW-1185">Reference proteome</keyword>
<dbReference type="InterPro" id="IPR036388">
    <property type="entry name" value="WH-like_DNA-bd_sf"/>
</dbReference>
<dbReference type="PANTHER" id="PTHR30363">
    <property type="entry name" value="HTH-TYPE TRANSCRIPTIONAL REGULATOR SRLR-RELATED"/>
    <property type="match status" value="1"/>
</dbReference>
<dbReference type="OrthoDB" id="9797223at2"/>
<dbReference type="AlphaFoldDB" id="A0A285N7Y8"/>
<dbReference type="Proteomes" id="UP000219356">
    <property type="component" value="Unassembled WGS sequence"/>
</dbReference>
<gene>
    <name evidence="5" type="ORF">SAMN05421503_0974</name>
</gene>
<proteinExistence type="predicted"/>
<keyword evidence="1" id="KW-0805">Transcription regulation</keyword>
<reference evidence="6" key="1">
    <citation type="submission" date="2017-09" db="EMBL/GenBank/DDBJ databases">
        <authorList>
            <person name="Varghese N."/>
            <person name="Submissions S."/>
        </authorList>
    </citation>
    <scope>NUCLEOTIDE SEQUENCE [LARGE SCALE GENOMIC DNA]</scope>
    <source>
        <strain evidence="6">CGMCC 1.8913</strain>
    </source>
</reference>
<dbReference type="STRING" id="586416.GZ22_16920"/>
<evidence type="ECO:0000313" key="5">
    <source>
        <dbReference type="EMBL" id="SNZ05530.1"/>
    </source>
</evidence>
<evidence type="ECO:0000256" key="3">
    <source>
        <dbReference type="ARBA" id="ARBA00023163"/>
    </source>
</evidence>
<dbReference type="SMART" id="SM00420">
    <property type="entry name" value="HTH_DEOR"/>
    <property type="match status" value="1"/>
</dbReference>
<name>A0A285N7Y8_9BACI</name>
<dbReference type="PRINTS" id="PR00037">
    <property type="entry name" value="HTHLACR"/>
</dbReference>
<protein>
    <submittedName>
        <fullName evidence="5">Transcriptional regulator, DeoR family</fullName>
    </submittedName>
</protein>
<organism evidence="5 6">
    <name type="scientific">Terribacillus aidingensis</name>
    <dbReference type="NCBI Taxonomy" id="586416"/>
    <lineage>
        <taxon>Bacteria</taxon>
        <taxon>Bacillati</taxon>
        <taxon>Bacillota</taxon>
        <taxon>Bacilli</taxon>
        <taxon>Bacillales</taxon>
        <taxon>Bacillaceae</taxon>
        <taxon>Terribacillus</taxon>
    </lineage>
</organism>
<dbReference type="PROSITE" id="PS51000">
    <property type="entry name" value="HTH_DEOR_2"/>
    <property type="match status" value="1"/>
</dbReference>
<dbReference type="InterPro" id="IPR014036">
    <property type="entry name" value="DeoR-like_C"/>
</dbReference>
<evidence type="ECO:0000256" key="2">
    <source>
        <dbReference type="ARBA" id="ARBA00023125"/>
    </source>
</evidence>
<dbReference type="InterPro" id="IPR037171">
    <property type="entry name" value="NagB/RpiA_transferase-like"/>
</dbReference>
<dbReference type="InterPro" id="IPR050313">
    <property type="entry name" value="Carb_Metab_HTH_regulators"/>
</dbReference>
<dbReference type="InterPro" id="IPR036390">
    <property type="entry name" value="WH_DNA-bd_sf"/>
</dbReference>
<evidence type="ECO:0000256" key="1">
    <source>
        <dbReference type="ARBA" id="ARBA00023015"/>
    </source>
</evidence>
<dbReference type="SMART" id="SM01134">
    <property type="entry name" value="DeoRC"/>
    <property type="match status" value="1"/>
</dbReference>
<sequence>MLTPERQELILQMLQEQRNVSIPEFSEATNASVSTIRRDLIELEKKQLLTRVHGGATIASSLSYEMSYTEKETHNKTGKQAIAAFAASLVGENDCIFLDAGTTANAMIPYLTGKNVTVVTNGLTHLEVLYEKDITVYVTGGLVKDKTRTLIGRGALEALSQYRFDKCFLGTNGVHPENGYTTPDPEEASIKRQAMLRSNEPFILADRSKLGETAFAYIADMAEATLIVDSINAKLQAAYEKLTSLKVVDS</sequence>
<dbReference type="PROSITE" id="PS00894">
    <property type="entry name" value="HTH_DEOR_1"/>
    <property type="match status" value="1"/>
</dbReference>